<dbReference type="PANTHER" id="PTHR36447">
    <property type="entry name" value="BETA-GALACTOSIDASE GANA"/>
    <property type="match status" value="1"/>
</dbReference>
<dbReference type="EMBL" id="PFMR01000309">
    <property type="protein sequence ID" value="PIZ14735.1"/>
    <property type="molecule type" value="Genomic_DNA"/>
</dbReference>
<evidence type="ECO:0000256" key="6">
    <source>
        <dbReference type="ARBA" id="ARBA00022833"/>
    </source>
</evidence>
<keyword evidence="7 8" id="KW-0326">Glycosidase</keyword>
<proteinExistence type="inferred from homology"/>
<keyword evidence="4 11" id="KW-0479">Metal-binding</keyword>
<comment type="catalytic activity">
    <reaction evidence="1 8">
        <text>Hydrolysis of terminal non-reducing beta-D-galactose residues in beta-D-galactosides.</text>
        <dbReference type="EC" id="3.2.1.23"/>
    </reaction>
</comment>
<dbReference type="GO" id="GO:0004565">
    <property type="term" value="F:beta-galactosidase activity"/>
    <property type="evidence" value="ECO:0007669"/>
    <property type="project" value="UniProtKB-EC"/>
</dbReference>
<accession>A0A2M7S5A2</accession>
<feature type="binding site" evidence="11">
    <location>
        <position position="156"/>
    </location>
    <ligand>
        <name>Zn(2+)</name>
        <dbReference type="ChEBI" id="CHEBI:29105"/>
    </ligand>
</feature>
<gene>
    <name evidence="14" type="ORF">COY52_11165</name>
</gene>
<evidence type="ECO:0000256" key="5">
    <source>
        <dbReference type="ARBA" id="ARBA00022801"/>
    </source>
</evidence>
<dbReference type="SUPFAM" id="SSF51445">
    <property type="entry name" value="(Trans)glycosidases"/>
    <property type="match status" value="1"/>
</dbReference>
<dbReference type="GO" id="GO:0009341">
    <property type="term" value="C:beta-galactosidase complex"/>
    <property type="evidence" value="ECO:0007669"/>
    <property type="project" value="InterPro"/>
</dbReference>
<dbReference type="InterPro" id="IPR029062">
    <property type="entry name" value="Class_I_gatase-like"/>
</dbReference>
<feature type="active site" description="Proton donor" evidence="9">
    <location>
        <position position="148"/>
    </location>
</feature>
<dbReference type="EC" id="3.2.1.23" evidence="3 8"/>
<feature type="binding site" evidence="10">
    <location>
        <position position="109"/>
    </location>
    <ligand>
        <name>substrate</name>
    </ligand>
</feature>
<evidence type="ECO:0000256" key="8">
    <source>
        <dbReference type="PIRNR" id="PIRNR001084"/>
    </source>
</evidence>
<dbReference type="PANTHER" id="PTHR36447:SF2">
    <property type="entry name" value="BETA-GALACTOSIDASE YESZ"/>
    <property type="match status" value="1"/>
</dbReference>
<evidence type="ECO:0000256" key="9">
    <source>
        <dbReference type="PIRSR" id="PIRSR001084-1"/>
    </source>
</evidence>
<dbReference type="CDD" id="cd03143">
    <property type="entry name" value="A4_beta-galactosidase_middle_domain"/>
    <property type="match status" value="1"/>
</dbReference>
<dbReference type="Gene3D" id="2.60.40.1180">
    <property type="entry name" value="Golgi alpha-mannosidase II"/>
    <property type="match status" value="1"/>
</dbReference>
<evidence type="ECO:0000256" key="10">
    <source>
        <dbReference type="PIRSR" id="PIRSR001084-2"/>
    </source>
</evidence>
<sequence length="662" mass="74802">MIKFSPPYFGAAYYPEAWEQKELDKDIKRMKDLGVNMVRVAEFAWAFMEPEEGKYSFEWLHRAVKALGEAGIAVVMCTPTATPPAWLTKKYPQSLAAMPTGQKFVHGARHHYCPNSLVYREFSNKINTRLAREFCKYPQIVAWQLDNEFSCHINSCYCEVCERTFRQFLKRIYGTIDRLNESWGTGLWSIRFGSFDEIPLPKPAPANHHPSLIYYFKYFMSHSYSNYAREQTRILRRFTAVPITTNGMPPFHELDYEDLFSNLDFASNDLYYSPEEMWKWCPELDWMRPLKEKPYWIMETSATSAGGLIPAAPYYHTPGALRAKCWLAFAEGGEAVSFWLWRAHWSGQEMEHGSLVYAWGEPTLAEPQIRQVSGELAKTKDFLNSTKPEKPRVAVHFSYPSMWIFNQGHLAWNFNYVSSWQELYYRPLLEAGIPRDVIYPNADVAGYSAVISPFMAVIPRKTARKMEDFMKNGGIWIVGPMSSFRNEQATAFQESAYGPLEKLIGAHVRHRFQASGKGKVDLTGHKSVGCSLWCDAFIPEKGTKAIAAYADGPAKGMAAAVERKIGRGKIVALGTHFDRRFLAGWLVSEIAKYAQAKAVSGCGIVAVRRVSVTGKPEGMIVVDIAGKGGKATPDKNGVDLLTGKKVKNSLSLPPYGVAVIKY</sequence>
<feature type="binding site" evidence="11">
    <location>
        <position position="161"/>
    </location>
    <ligand>
        <name>Zn(2+)</name>
        <dbReference type="ChEBI" id="CHEBI:29105"/>
    </ligand>
</feature>
<evidence type="ECO:0000259" key="12">
    <source>
        <dbReference type="Pfam" id="PF02449"/>
    </source>
</evidence>
<dbReference type="PIRSF" id="PIRSF001084">
    <property type="entry name" value="B-galactosidase"/>
    <property type="match status" value="1"/>
</dbReference>
<feature type="active site" description="Nucleophile" evidence="9">
    <location>
        <position position="299"/>
    </location>
</feature>
<keyword evidence="5 8" id="KW-0378">Hydrolase</keyword>
<feature type="domain" description="Beta-galactosidase trimerisation" evidence="13">
    <location>
        <begin position="392"/>
        <end position="593"/>
    </location>
</feature>
<dbReference type="InterPro" id="IPR003476">
    <property type="entry name" value="Glyco_hydro_42"/>
</dbReference>
<dbReference type="InterPro" id="IPR017853">
    <property type="entry name" value="GH"/>
</dbReference>
<keyword evidence="6 11" id="KW-0862">Zinc</keyword>
<evidence type="ECO:0000256" key="2">
    <source>
        <dbReference type="ARBA" id="ARBA00005940"/>
    </source>
</evidence>
<evidence type="ECO:0000256" key="1">
    <source>
        <dbReference type="ARBA" id="ARBA00001412"/>
    </source>
</evidence>
<dbReference type="InterPro" id="IPR013780">
    <property type="entry name" value="Glyco_hydro_b"/>
</dbReference>
<evidence type="ECO:0000256" key="4">
    <source>
        <dbReference type="ARBA" id="ARBA00022723"/>
    </source>
</evidence>
<evidence type="ECO:0000259" key="13">
    <source>
        <dbReference type="Pfam" id="PF08532"/>
    </source>
</evidence>
<comment type="similarity">
    <text evidence="2 8">Belongs to the glycosyl hydrolase 42 family.</text>
</comment>
<dbReference type="InterPro" id="IPR013738">
    <property type="entry name" value="Beta_galactosidase_Trimer"/>
</dbReference>
<dbReference type="Pfam" id="PF08532">
    <property type="entry name" value="Glyco_hydro_42M"/>
    <property type="match status" value="1"/>
</dbReference>
<dbReference type="Gene3D" id="3.20.20.80">
    <property type="entry name" value="Glycosidases"/>
    <property type="match status" value="1"/>
</dbReference>
<feature type="binding site" evidence="11">
    <location>
        <position position="113"/>
    </location>
    <ligand>
        <name>Zn(2+)</name>
        <dbReference type="ChEBI" id="CHEBI:29105"/>
    </ligand>
</feature>
<organism evidence="14 15">
    <name type="scientific">Candidatus Desantisbacteria bacterium CG_4_10_14_0_8_um_filter_48_22</name>
    <dbReference type="NCBI Taxonomy" id="1974543"/>
    <lineage>
        <taxon>Bacteria</taxon>
        <taxon>Candidatus Desantisiibacteriota</taxon>
    </lineage>
</organism>
<name>A0A2M7S5A2_9BACT</name>
<dbReference type="GO" id="GO:0005975">
    <property type="term" value="P:carbohydrate metabolic process"/>
    <property type="evidence" value="ECO:0007669"/>
    <property type="project" value="InterPro"/>
</dbReference>
<feature type="domain" description="Glycoside hydrolase family 42 N-terminal" evidence="12">
    <location>
        <begin position="13"/>
        <end position="377"/>
    </location>
</feature>
<dbReference type="InterPro" id="IPR013529">
    <property type="entry name" value="Glyco_hydro_42_N"/>
</dbReference>
<reference evidence="15" key="1">
    <citation type="submission" date="2017-09" db="EMBL/GenBank/DDBJ databases">
        <title>Depth-based differentiation of microbial function through sediment-hosted aquifers and enrichment of novel symbionts in the deep terrestrial subsurface.</title>
        <authorList>
            <person name="Probst A.J."/>
            <person name="Ladd B."/>
            <person name="Jarett J.K."/>
            <person name="Geller-Mcgrath D.E."/>
            <person name="Sieber C.M.K."/>
            <person name="Emerson J.B."/>
            <person name="Anantharaman K."/>
            <person name="Thomas B.C."/>
            <person name="Malmstrom R."/>
            <person name="Stieglmeier M."/>
            <person name="Klingl A."/>
            <person name="Woyke T."/>
            <person name="Ryan C.M."/>
            <person name="Banfield J.F."/>
        </authorList>
    </citation>
    <scope>NUCLEOTIDE SEQUENCE [LARGE SCALE GENOMIC DNA]</scope>
</reference>
<protein>
    <recommendedName>
        <fullName evidence="3 8">Beta-galactosidase</fullName>
        <shortName evidence="8">Beta-gal</shortName>
        <ecNumber evidence="3 8">3.2.1.23</ecNumber>
    </recommendedName>
</protein>
<evidence type="ECO:0000256" key="3">
    <source>
        <dbReference type="ARBA" id="ARBA00012756"/>
    </source>
</evidence>
<dbReference type="Pfam" id="PF02449">
    <property type="entry name" value="Glyco_hydro_42"/>
    <property type="match status" value="1"/>
</dbReference>
<evidence type="ECO:0000256" key="7">
    <source>
        <dbReference type="ARBA" id="ARBA00023295"/>
    </source>
</evidence>
<dbReference type="Proteomes" id="UP000229307">
    <property type="component" value="Unassembled WGS sequence"/>
</dbReference>
<feature type="binding site" evidence="10">
    <location>
        <position position="147"/>
    </location>
    <ligand>
        <name>substrate</name>
    </ligand>
</feature>
<dbReference type="AlphaFoldDB" id="A0A2M7S5A2"/>
<comment type="caution">
    <text evidence="14">The sequence shown here is derived from an EMBL/GenBank/DDBJ whole genome shotgun (WGS) entry which is preliminary data.</text>
</comment>
<evidence type="ECO:0000313" key="15">
    <source>
        <dbReference type="Proteomes" id="UP000229307"/>
    </source>
</evidence>
<dbReference type="GO" id="GO:0046872">
    <property type="term" value="F:metal ion binding"/>
    <property type="evidence" value="ECO:0007669"/>
    <property type="project" value="UniProtKB-KW"/>
</dbReference>
<evidence type="ECO:0000313" key="14">
    <source>
        <dbReference type="EMBL" id="PIZ14735.1"/>
    </source>
</evidence>
<evidence type="ECO:0000256" key="11">
    <source>
        <dbReference type="PIRSR" id="PIRSR001084-3"/>
    </source>
</evidence>
<feature type="binding site" evidence="11">
    <location>
        <position position="158"/>
    </location>
    <ligand>
        <name>Zn(2+)</name>
        <dbReference type="ChEBI" id="CHEBI:29105"/>
    </ligand>
</feature>
<dbReference type="Gene3D" id="3.40.50.880">
    <property type="match status" value="1"/>
</dbReference>
<dbReference type="SUPFAM" id="SSF52317">
    <property type="entry name" value="Class I glutamine amidotransferase-like"/>
    <property type="match status" value="1"/>
</dbReference>